<gene>
    <name evidence="2" type="ORF">QBC47DRAFT_445584</name>
</gene>
<evidence type="ECO:0000313" key="3">
    <source>
        <dbReference type="Proteomes" id="UP001239445"/>
    </source>
</evidence>
<dbReference type="EMBL" id="MU839833">
    <property type="protein sequence ID" value="KAK1755486.1"/>
    <property type="molecule type" value="Genomic_DNA"/>
</dbReference>
<feature type="region of interest" description="Disordered" evidence="1">
    <location>
        <begin position="425"/>
        <end position="484"/>
    </location>
</feature>
<name>A0AAJ0F593_9PEZI</name>
<reference evidence="2" key="1">
    <citation type="submission" date="2023-06" db="EMBL/GenBank/DDBJ databases">
        <title>Genome-scale phylogeny and comparative genomics of the fungal order Sordariales.</title>
        <authorList>
            <consortium name="Lawrence Berkeley National Laboratory"/>
            <person name="Hensen N."/>
            <person name="Bonometti L."/>
            <person name="Westerberg I."/>
            <person name="Brannstrom I.O."/>
            <person name="Guillou S."/>
            <person name="Cros-Aarteil S."/>
            <person name="Calhoun S."/>
            <person name="Haridas S."/>
            <person name="Kuo A."/>
            <person name="Mondo S."/>
            <person name="Pangilinan J."/>
            <person name="Riley R."/>
            <person name="Labutti K."/>
            <person name="Andreopoulos B."/>
            <person name="Lipzen A."/>
            <person name="Chen C."/>
            <person name="Yanf M."/>
            <person name="Daum C."/>
            <person name="Ng V."/>
            <person name="Clum A."/>
            <person name="Steindorff A."/>
            <person name="Ohm R."/>
            <person name="Martin F."/>
            <person name="Silar P."/>
            <person name="Natvig D."/>
            <person name="Lalanne C."/>
            <person name="Gautier V."/>
            <person name="Ament-Velasquez S.L."/>
            <person name="Kruys A."/>
            <person name="Hutchinson M.I."/>
            <person name="Powell A.J."/>
            <person name="Barry K."/>
            <person name="Miller A.N."/>
            <person name="Grigoriev I.V."/>
            <person name="Debuchy R."/>
            <person name="Gladieux P."/>
            <person name="Thoren M.H."/>
            <person name="Johannesson H."/>
        </authorList>
    </citation>
    <scope>NUCLEOTIDE SEQUENCE</scope>
    <source>
        <strain evidence="2">PSN4</strain>
    </source>
</reference>
<feature type="non-terminal residue" evidence="2">
    <location>
        <position position="1"/>
    </location>
</feature>
<proteinExistence type="predicted"/>
<organism evidence="2 3">
    <name type="scientific">Echria macrotheca</name>
    <dbReference type="NCBI Taxonomy" id="438768"/>
    <lineage>
        <taxon>Eukaryota</taxon>
        <taxon>Fungi</taxon>
        <taxon>Dikarya</taxon>
        <taxon>Ascomycota</taxon>
        <taxon>Pezizomycotina</taxon>
        <taxon>Sordariomycetes</taxon>
        <taxon>Sordariomycetidae</taxon>
        <taxon>Sordariales</taxon>
        <taxon>Schizotheciaceae</taxon>
        <taxon>Echria</taxon>
    </lineage>
</organism>
<protein>
    <submittedName>
        <fullName evidence="2">Uncharacterized protein</fullName>
    </submittedName>
</protein>
<evidence type="ECO:0000256" key="1">
    <source>
        <dbReference type="SAM" id="MobiDB-lite"/>
    </source>
</evidence>
<comment type="caution">
    <text evidence="2">The sequence shown here is derived from an EMBL/GenBank/DDBJ whole genome shotgun (WGS) entry which is preliminary data.</text>
</comment>
<feature type="compositionally biased region" description="Basic residues" evidence="1">
    <location>
        <begin position="465"/>
        <end position="484"/>
    </location>
</feature>
<dbReference type="Proteomes" id="UP001239445">
    <property type="component" value="Unassembled WGS sequence"/>
</dbReference>
<keyword evidence="3" id="KW-1185">Reference proteome</keyword>
<dbReference type="AlphaFoldDB" id="A0AAJ0F593"/>
<sequence>KQPVPNTAITPASQPSIPIAHPHTANIANTVQPPKMPALAMCALASGLHKPAYNKNPNKRYIPSPISVPQNHKFTLPCRPRQTILNRMDRLRGTQTLTGTPRIRGVENILVVNNEPGTQFPLRGRLLIAINPDLEPLVPDSTAIDWGNEAYVFAAPTIPFGPEEPPDIVQIEMSAGTQPMRISVEDLHKVRQFGDMFPWEIAYFLSKVPFHRDLADQLYRSLRSRSIFSQMGYLMPTETCLMDRWGESLRETVAPVAATVDEPYHITMEHNENFMQLNYTLAPSYNRRSFRGLHFKWTASYLPDAEQVWWLMLGVVVETRRLRDEPATLLESSFGRELIREHFEPMLIELLIRCHSWVFVKHRPFSRVPLWFPMPNRDREMLPKSLELLEKLWEQAKAYKEGLLEEAKALREQLKNLELMKQLEGGESGNDQSENDQPEDDQPHAENDQSAKKPHAECSGSRGQPTKKKVSKGMALRKLRAGKR</sequence>
<evidence type="ECO:0000313" key="2">
    <source>
        <dbReference type="EMBL" id="KAK1755486.1"/>
    </source>
</evidence>
<feature type="compositionally biased region" description="Basic and acidic residues" evidence="1">
    <location>
        <begin position="441"/>
        <end position="456"/>
    </location>
</feature>
<accession>A0AAJ0F593</accession>